<dbReference type="GO" id="GO:0048257">
    <property type="term" value="F:3'-flap endonuclease activity"/>
    <property type="evidence" value="ECO:0007669"/>
    <property type="project" value="TreeGrafter"/>
</dbReference>
<dbReference type="Gene3D" id="1.10.150.670">
    <property type="entry name" value="Crossover junction endonuclease EME1, DNA-binding domain"/>
    <property type="match status" value="1"/>
</dbReference>
<dbReference type="EMBL" id="JACGCM010001428">
    <property type="protein sequence ID" value="KAF6155274.1"/>
    <property type="molecule type" value="Genomic_DNA"/>
</dbReference>
<keyword evidence="6 17" id="KW-0540">Nuclease</keyword>
<evidence type="ECO:0000256" key="11">
    <source>
        <dbReference type="ARBA" id="ARBA00022801"/>
    </source>
</evidence>
<evidence type="ECO:0000256" key="3">
    <source>
        <dbReference type="ARBA" id="ARBA00010015"/>
    </source>
</evidence>
<dbReference type="GO" id="GO:0046872">
    <property type="term" value="F:metal ion binding"/>
    <property type="evidence" value="ECO:0007669"/>
    <property type="project" value="UniProtKB-UniRule"/>
</dbReference>
<proteinExistence type="inferred from homology"/>
<evidence type="ECO:0000256" key="9">
    <source>
        <dbReference type="ARBA" id="ARBA00022763"/>
    </source>
</evidence>
<name>A0A7J7MKE4_9MAGN</name>
<keyword evidence="11 17" id="KW-0378">Hydrolase</keyword>
<dbReference type="GO" id="GO:0000712">
    <property type="term" value="P:resolution of meiotic recombination intermediates"/>
    <property type="evidence" value="ECO:0007669"/>
    <property type="project" value="TreeGrafter"/>
</dbReference>
<dbReference type="CDD" id="cd20074">
    <property type="entry name" value="XPF_nuclease_Mus81"/>
    <property type="match status" value="1"/>
</dbReference>
<dbReference type="InterPro" id="IPR011335">
    <property type="entry name" value="Restrct_endonuc-II-like"/>
</dbReference>
<keyword evidence="5" id="KW-0132">Cell division</keyword>
<dbReference type="PANTHER" id="PTHR13451:SF0">
    <property type="entry name" value="CROSSOVER JUNCTION ENDONUCLEASE MUS81"/>
    <property type="match status" value="1"/>
</dbReference>
<comment type="subunit">
    <text evidence="17">Interacts with EME1.</text>
</comment>
<dbReference type="Proteomes" id="UP000541444">
    <property type="component" value="Unassembled WGS sequence"/>
</dbReference>
<evidence type="ECO:0000256" key="7">
    <source>
        <dbReference type="ARBA" id="ARBA00022723"/>
    </source>
</evidence>
<evidence type="ECO:0000256" key="15">
    <source>
        <dbReference type="ARBA" id="ARBA00023242"/>
    </source>
</evidence>
<keyword evidence="12 17" id="KW-0460">Magnesium</keyword>
<dbReference type="EC" id="3.1.22.-" evidence="17"/>
<keyword evidence="14 17" id="KW-0234">DNA repair</keyword>
<keyword evidence="8 17" id="KW-0255">Endonuclease</keyword>
<dbReference type="InterPro" id="IPR006166">
    <property type="entry name" value="ERCC4_domain"/>
</dbReference>
<dbReference type="PANTHER" id="PTHR13451">
    <property type="entry name" value="CLASS II CROSSOVER JUNCTION ENDONUCLEASE MUS81"/>
    <property type="match status" value="1"/>
</dbReference>
<evidence type="ECO:0000256" key="5">
    <source>
        <dbReference type="ARBA" id="ARBA00022618"/>
    </source>
</evidence>
<dbReference type="GO" id="GO:0031573">
    <property type="term" value="P:mitotic intra-S DNA damage checkpoint signaling"/>
    <property type="evidence" value="ECO:0007669"/>
    <property type="project" value="TreeGrafter"/>
</dbReference>
<keyword evidence="18" id="KW-1133">Transmembrane helix</keyword>
<dbReference type="GO" id="GO:0006308">
    <property type="term" value="P:DNA catabolic process"/>
    <property type="evidence" value="ECO:0007669"/>
    <property type="project" value="UniProtKB-UniRule"/>
</dbReference>
<comment type="caution">
    <text evidence="20">The sequence shown here is derived from an EMBL/GenBank/DDBJ whole genome shotgun (WGS) entry which is preliminary data.</text>
</comment>
<sequence length="768" mass="87230">MLYSEEQIDDAVADVLLATQRMRTSAFGLLLYVYLQIMKLMFAFDSVGKQMEIFLLKPQVAMHIRMLVCYHHTNSGKNASDYPCPGVPPRRSFILQPCSSDNLGHGTVKFIGLNTKASILMMPPLDAGEKFGEIYDVVLILDDREHFTRSKNGSRSKKFMESIETEFKIQIEVRRLEVGDGLWIAKHKYTGSEYVLDFIVERKHVDDLFSSIKDSRYRDQKLRLTGCGLQRLIYIVEGDPNSHEAGETIKTACFTTEILEGFDVQRTSGLGDTLRKYGYLTHAITNYYGAHITNDEMRNTRICPSYKDFLKKCQDIDKMTVSDVFAVQLMQVSQVTEEIALSVLELYPTLLSLARAYSLLLSLSGINSSFDFLWKCCYQSKYVPAISELPIHPRTHVNLARETMKELVEAMMFVLSSQFWRMAVLWTFSIIFSYLQLWWKSQSFPRLSPNIKTESDGRLQRPVCVITGATSGLGAAAAYALSREGFYVVLAGRSTHLLSEMVKEIKQRHPDAHLKAIQVDIASFQSMLRFKRSLELWLLGSDMHPSVQLLINNAGMLATSYRFTAEGYEQMMGTNYIGTFLLANLLLPLLKNSYVPSRIVNVTSFTHRCVSSIQLDEETLTGKYCSNPKQYQCAQVYEHSKLYLLLFSYELHRQLNRVDKSNQVSIMAADPGVVETNIMKEIPSYLSLLSLKVLKLLGLLQDPDYGVHSIIDAALAPLETSGKYFFGGRGRTIRSSVVSYDTKLSEELWTISSKLFLQLKLEFKEDSS</sequence>
<gene>
    <name evidence="20" type="ORF">GIB67_019800</name>
</gene>
<evidence type="ECO:0000256" key="1">
    <source>
        <dbReference type="ARBA" id="ARBA00001946"/>
    </source>
</evidence>
<comment type="cofactor">
    <cofactor evidence="1 17">
        <name>Mg(2+)</name>
        <dbReference type="ChEBI" id="CHEBI:18420"/>
    </cofactor>
</comment>
<dbReference type="OrthoDB" id="542013at2759"/>
<dbReference type="InterPro" id="IPR042530">
    <property type="entry name" value="EME1/EME2_C"/>
</dbReference>
<dbReference type="InterPro" id="IPR036291">
    <property type="entry name" value="NAD(P)-bd_dom_sf"/>
</dbReference>
<dbReference type="Gene3D" id="3.40.50.10130">
    <property type="match status" value="1"/>
</dbReference>
<dbReference type="GO" id="GO:0008821">
    <property type="term" value="F:crossover junction DNA endonuclease activity"/>
    <property type="evidence" value="ECO:0007669"/>
    <property type="project" value="UniProtKB-UniRule"/>
</dbReference>
<protein>
    <recommendedName>
        <fullName evidence="4 17">Crossover junction endonuclease MUS81</fullName>
        <ecNumber evidence="17">3.1.22.-</ecNumber>
    </recommendedName>
</protein>
<evidence type="ECO:0000256" key="12">
    <source>
        <dbReference type="ARBA" id="ARBA00022842"/>
    </source>
</evidence>
<keyword evidence="18" id="KW-0812">Transmembrane</keyword>
<evidence type="ECO:0000256" key="14">
    <source>
        <dbReference type="ARBA" id="ARBA00023204"/>
    </source>
</evidence>
<keyword evidence="10" id="KW-0498">Mitosis</keyword>
<evidence type="ECO:0000256" key="2">
    <source>
        <dbReference type="ARBA" id="ARBA00004123"/>
    </source>
</evidence>
<evidence type="ECO:0000256" key="8">
    <source>
        <dbReference type="ARBA" id="ARBA00022759"/>
    </source>
</evidence>
<dbReference type="GO" id="GO:0003677">
    <property type="term" value="F:DNA binding"/>
    <property type="evidence" value="ECO:0007669"/>
    <property type="project" value="UniProtKB-UniRule"/>
</dbReference>
<evidence type="ECO:0000256" key="17">
    <source>
        <dbReference type="RuleBase" id="RU369042"/>
    </source>
</evidence>
<evidence type="ECO:0000313" key="21">
    <source>
        <dbReference type="Proteomes" id="UP000541444"/>
    </source>
</evidence>
<dbReference type="SUPFAM" id="SSF51735">
    <property type="entry name" value="NAD(P)-binding Rossmann-fold domains"/>
    <property type="match status" value="1"/>
</dbReference>
<comment type="similarity">
    <text evidence="3 17">Belongs to the XPF family.</text>
</comment>
<dbReference type="GO" id="GO:0051301">
    <property type="term" value="P:cell division"/>
    <property type="evidence" value="ECO:0007669"/>
    <property type="project" value="UniProtKB-KW"/>
</dbReference>
<evidence type="ECO:0000256" key="16">
    <source>
        <dbReference type="ARBA" id="ARBA00023254"/>
    </source>
</evidence>
<comment type="function">
    <text evidence="17">Interacts with EME1 to form a DNA structure-specific endonuclease with substrate preference for branched DNA structures with a 5'-end at the branch nick. Typical substrates include 3'-flap structures, D-loops, replication forks and nicked Holliday junctions. May be required in mitosis for the processing of stalled or collapsed replication fork intermediates. May be required in meiosis for the repair of meiosis-specific double strand breaks subsequent to single-end invasion (SEI).</text>
</comment>
<dbReference type="FunFam" id="3.40.50.10130:FF:000005">
    <property type="entry name" value="crossover junction endonuclease MUS81 isoform X1"/>
    <property type="match status" value="1"/>
</dbReference>
<dbReference type="InterPro" id="IPR047416">
    <property type="entry name" value="XPF_nuclease_Mus81"/>
</dbReference>
<keyword evidence="21" id="KW-1185">Reference proteome</keyword>
<dbReference type="PRINTS" id="PR00081">
    <property type="entry name" value="GDHRDH"/>
</dbReference>
<feature type="domain" description="ERCC4" evidence="19">
    <location>
        <begin position="138"/>
        <end position="240"/>
    </location>
</feature>
<dbReference type="SMART" id="SM00891">
    <property type="entry name" value="ERCC4"/>
    <property type="match status" value="1"/>
</dbReference>
<evidence type="ECO:0000313" key="20">
    <source>
        <dbReference type="EMBL" id="KAF6155274.1"/>
    </source>
</evidence>
<dbReference type="GO" id="GO:0005634">
    <property type="term" value="C:nucleus"/>
    <property type="evidence" value="ECO:0007669"/>
    <property type="project" value="UniProtKB-SubCell"/>
</dbReference>
<keyword evidence="10" id="KW-0131">Cell cycle</keyword>
<dbReference type="InterPro" id="IPR033309">
    <property type="entry name" value="Mus81"/>
</dbReference>
<dbReference type="Pfam" id="PF00106">
    <property type="entry name" value="adh_short"/>
    <property type="match status" value="1"/>
</dbReference>
<dbReference type="SUPFAM" id="SSF52980">
    <property type="entry name" value="Restriction endonuclease-like"/>
    <property type="match status" value="1"/>
</dbReference>
<keyword evidence="16" id="KW-0469">Meiosis</keyword>
<accession>A0A7J7MKE4</accession>
<evidence type="ECO:0000256" key="18">
    <source>
        <dbReference type="SAM" id="Phobius"/>
    </source>
</evidence>
<organism evidence="20 21">
    <name type="scientific">Kingdonia uniflora</name>
    <dbReference type="NCBI Taxonomy" id="39325"/>
    <lineage>
        <taxon>Eukaryota</taxon>
        <taxon>Viridiplantae</taxon>
        <taxon>Streptophyta</taxon>
        <taxon>Embryophyta</taxon>
        <taxon>Tracheophyta</taxon>
        <taxon>Spermatophyta</taxon>
        <taxon>Magnoliopsida</taxon>
        <taxon>Ranunculales</taxon>
        <taxon>Circaeasteraceae</taxon>
        <taxon>Kingdonia</taxon>
    </lineage>
</organism>
<evidence type="ECO:0000259" key="19">
    <source>
        <dbReference type="SMART" id="SM00891"/>
    </source>
</evidence>
<keyword evidence="13 17" id="KW-0233">DNA recombination</keyword>
<keyword evidence="9 17" id="KW-0227">DNA damage</keyword>
<dbReference type="InterPro" id="IPR002347">
    <property type="entry name" value="SDR_fam"/>
</dbReference>
<evidence type="ECO:0000256" key="13">
    <source>
        <dbReference type="ARBA" id="ARBA00023172"/>
    </source>
</evidence>
<evidence type="ECO:0000256" key="10">
    <source>
        <dbReference type="ARBA" id="ARBA00022776"/>
    </source>
</evidence>
<dbReference type="GO" id="GO:0048476">
    <property type="term" value="C:Holliday junction resolvase complex"/>
    <property type="evidence" value="ECO:0007669"/>
    <property type="project" value="UniProtKB-UniRule"/>
</dbReference>
<dbReference type="Pfam" id="PF02732">
    <property type="entry name" value="ERCC4"/>
    <property type="match status" value="1"/>
</dbReference>
<comment type="subcellular location">
    <subcellularLocation>
        <location evidence="2 17">Nucleus</location>
    </subcellularLocation>
</comment>
<evidence type="ECO:0000256" key="6">
    <source>
        <dbReference type="ARBA" id="ARBA00022722"/>
    </source>
</evidence>
<dbReference type="Gene3D" id="3.40.50.720">
    <property type="entry name" value="NAD(P)-binding Rossmann-like Domain"/>
    <property type="match status" value="1"/>
</dbReference>
<keyword evidence="18" id="KW-0472">Membrane</keyword>
<keyword evidence="15 17" id="KW-0539">Nucleus</keyword>
<reference evidence="20 21" key="1">
    <citation type="journal article" date="2020" name="IScience">
        <title>Genome Sequencing of the Endangered Kingdonia uniflora (Circaeasteraceae, Ranunculales) Reveals Potential Mechanisms of Evolutionary Specialization.</title>
        <authorList>
            <person name="Sun Y."/>
            <person name="Deng T."/>
            <person name="Zhang A."/>
            <person name="Moore M.J."/>
            <person name="Landis J.B."/>
            <person name="Lin N."/>
            <person name="Zhang H."/>
            <person name="Zhang X."/>
            <person name="Huang J."/>
            <person name="Zhang X."/>
            <person name="Sun H."/>
            <person name="Wang H."/>
        </authorList>
    </citation>
    <scope>NUCLEOTIDE SEQUENCE [LARGE SCALE GENOMIC DNA]</scope>
    <source>
        <strain evidence="20">TB1705</strain>
        <tissue evidence="20">Leaf</tissue>
    </source>
</reference>
<dbReference type="GO" id="GO:0000727">
    <property type="term" value="P:double-strand break repair via break-induced replication"/>
    <property type="evidence" value="ECO:0007669"/>
    <property type="project" value="UniProtKB-UniRule"/>
</dbReference>
<evidence type="ECO:0000256" key="4">
    <source>
        <dbReference type="ARBA" id="ARBA00017114"/>
    </source>
</evidence>
<keyword evidence="7 17" id="KW-0479">Metal-binding</keyword>
<feature type="transmembrane region" description="Helical" evidence="18">
    <location>
        <begin position="26"/>
        <end position="44"/>
    </location>
</feature>
<dbReference type="AlphaFoldDB" id="A0A7J7MKE4"/>